<protein>
    <submittedName>
        <fullName evidence="5">Methyltransferase type 12</fullName>
    </submittedName>
</protein>
<dbReference type="KEGG" id="nml:Namu_4368"/>
<dbReference type="SMR" id="C8XKJ8"/>
<evidence type="ECO:0000313" key="6">
    <source>
        <dbReference type="Proteomes" id="UP000002218"/>
    </source>
</evidence>
<gene>
    <name evidence="5" type="ordered locus">Namu_4368</name>
</gene>
<dbReference type="AlphaFoldDB" id="C8XKJ8"/>
<dbReference type="SUPFAM" id="SSF53335">
    <property type="entry name" value="S-adenosyl-L-methionine-dependent methyltransferases"/>
    <property type="match status" value="1"/>
</dbReference>
<reference evidence="6" key="1">
    <citation type="submission" date="2009-09" db="EMBL/GenBank/DDBJ databases">
        <title>The complete genome of Nakamurella multipartita DSM 44233.</title>
        <authorList>
            <consortium name="US DOE Joint Genome Institute (JGI-PGF)"/>
            <person name="Lucas S."/>
            <person name="Copeland A."/>
            <person name="Lapidus A."/>
            <person name="Glavina del Rio T."/>
            <person name="Dalin E."/>
            <person name="Tice H."/>
            <person name="Bruce D."/>
            <person name="Goodwin L."/>
            <person name="Pitluck S."/>
            <person name="Kyrpides N."/>
            <person name="Mavromatis K."/>
            <person name="Ivanova N."/>
            <person name="Ovchinnikova G."/>
            <person name="Sims D."/>
            <person name="Meincke L."/>
            <person name="Brettin T."/>
            <person name="Detter J.C."/>
            <person name="Han C."/>
            <person name="Larimer F."/>
            <person name="Land M."/>
            <person name="Hauser L."/>
            <person name="Markowitz V."/>
            <person name="Cheng J.-F."/>
            <person name="Hugenholtz P."/>
            <person name="Woyke T."/>
            <person name="Wu D."/>
            <person name="Klenk H.-P."/>
            <person name="Eisen J.A."/>
        </authorList>
    </citation>
    <scope>NUCLEOTIDE SEQUENCE [LARGE SCALE GENOMIC DNA]</scope>
    <source>
        <strain evidence="6">ATCC 700099 / DSM 44233 / CIP 104796 / JCM 9543 / NBRC 105858 / Y-104</strain>
    </source>
</reference>
<dbReference type="Proteomes" id="UP000002218">
    <property type="component" value="Chromosome"/>
</dbReference>
<dbReference type="InterPro" id="IPR041698">
    <property type="entry name" value="Methyltransf_25"/>
</dbReference>
<dbReference type="InterPro" id="IPR029063">
    <property type="entry name" value="SAM-dependent_MTases_sf"/>
</dbReference>
<dbReference type="InParanoid" id="C8XKJ8"/>
<evidence type="ECO:0000256" key="1">
    <source>
        <dbReference type="ARBA" id="ARBA00022603"/>
    </source>
</evidence>
<evidence type="ECO:0000313" key="5">
    <source>
        <dbReference type="EMBL" id="ACV80655.1"/>
    </source>
</evidence>
<dbReference type="PANTHER" id="PTHR43464:SF19">
    <property type="entry name" value="UBIQUINONE BIOSYNTHESIS O-METHYLTRANSFERASE, MITOCHONDRIAL"/>
    <property type="match status" value="1"/>
</dbReference>
<dbReference type="Pfam" id="PF13649">
    <property type="entry name" value="Methyltransf_25"/>
    <property type="match status" value="1"/>
</dbReference>
<dbReference type="HOGENOM" id="CLU_092418_0_0_11"/>
<name>C8XKJ8_NAKMY</name>
<evidence type="ECO:0000256" key="3">
    <source>
        <dbReference type="ARBA" id="ARBA00022691"/>
    </source>
</evidence>
<dbReference type="STRING" id="479431.Namu_4368"/>
<keyword evidence="6" id="KW-1185">Reference proteome</keyword>
<dbReference type="GO" id="GO:0032259">
    <property type="term" value="P:methylation"/>
    <property type="evidence" value="ECO:0007669"/>
    <property type="project" value="UniProtKB-KW"/>
</dbReference>
<dbReference type="GO" id="GO:0008168">
    <property type="term" value="F:methyltransferase activity"/>
    <property type="evidence" value="ECO:0007669"/>
    <property type="project" value="UniProtKB-KW"/>
</dbReference>
<accession>C8XKJ8</accession>
<organism evidence="5 6">
    <name type="scientific">Nakamurella multipartita (strain ATCC 700099 / DSM 44233 / CIP 104796 / JCM 9543 / NBRC 105858 / Y-104)</name>
    <name type="common">Microsphaera multipartita</name>
    <dbReference type="NCBI Taxonomy" id="479431"/>
    <lineage>
        <taxon>Bacteria</taxon>
        <taxon>Bacillati</taxon>
        <taxon>Actinomycetota</taxon>
        <taxon>Actinomycetes</taxon>
        <taxon>Nakamurellales</taxon>
        <taxon>Nakamurellaceae</taxon>
        <taxon>Nakamurella</taxon>
    </lineage>
</organism>
<dbReference type="CDD" id="cd02440">
    <property type="entry name" value="AdoMet_MTases"/>
    <property type="match status" value="1"/>
</dbReference>
<dbReference type="EMBL" id="CP001737">
    <property type="protein sequence ID" value="ACV80655.1"/>
    <property type="molecule type" value="Genomic_DNA"/>
</dbReference>
<proteinExistence type="predicted"/>
<evidence type="ECO:0000259" key="4">
    <source>
        <dbReference type="Pfam" id="PF13649"/>
    </source>
</evidence>
<dbReference type="Gene3D" id="3.40.50.150">
    <property type="entry name" value="Vaccinia Virus protein VP39"/>
    <property type="match status" value="1"/>
</dbReference>
<evidence type="ECO:0000256" key="2">
    <source>
        <dbReference type="ARBA" id="ARBA00022679"/>
    </source>
</evidence>
<dbReference type="PANTHER" id="PTHR43464">
    <property type="entry name" value="METHYLTRANSFERASE"/>
    <property type="match status" value="1"/>
</dbReference>
<keyword evidence="3" id="KW-0949">S-adenosyl-L-methionine</keyword>
<reference evidence="5 6" key="2">
    <citation type="journal article" date="2010" name="Stand. Genomic Sci.">
        <title>Complete genome sequence of Nakamurella multipartita type strain (Y-104).</title>
        <authorList>
            <person name="Tice H."/>
            <person name="Mayilraj S."/>
            <person name="Sims D."/>
            <person name="Lapidus A."/>
            <person name="Nolan M."/>
            <person name="Lucas S."/>
            <person name="Glavina Del Rio T."/>
            <person name="Copeland A."/>
            <person name="Cheng J.F."/>
            <person name="Meincke L."/>
            <person name="Bruce D."/>
            <person name="Goodwin L."/>
            <person name="Pitluck S."/>
            <person name="Ivanova N."/>
            <person name="Mavromatis K."/>
            <person name="Ovchinnikova G."/>
            <person name="Pati A."/>
            <person name="Chen A."/>
            <person name="Palaniappan K."/>
            <person name="Land M."/>
            <person name="Hauser L."/>
            <person name="Chang Y.J."/>
            <person name="Jeffries C.D."/>
            <person name="Detter J.C."/>
            <person name="Brettin T."/>
            <person name="Rohde M."/>
            <person name="Goker M."/>
            <person name="Bristow J."/>
            <person name="Eisen J.A."/>
            <person name="Markowitz V."/>
            <person name="Hugenholtz P."/>
            <person name="Kyrpides N.C."/>
            <person name="Klenk H.P."/>
            <person name="Chen F."/>
        </authorList>
    </citation>
    <scope>NUCLEOTIDE SEQUENCE [LARGE SCALE GENOMIC DNA]</scope>
    <source>
        <strain evidence="6">ATCC 700099 / DSM 44233 / CIP 104796 / JCM 9543 / NBRC 105858 / Y-104</strain>
    </source>
</reference>
<dbReference type="eggNOG" id="COG2227">
    <property type="taxonomic scope" value="Bacteria"/>
</dbReference>
<sequence length="192" mass="20602">MVGDKWDWYVNRFNRQVAEGNDLEGEARFLDMMADRGSTILDGGCGTGRVAAALHRMGHRVVGLDRDAGLIEIARRRYPGPPFLVGDLLAAPQALAAAGQPTGFDLVALPGNVMVYLAPGTERDVLAVLGGLLRPGGRLVTGFATDRDYTVTALATDAEAVGLAVEHRFATWHLDPWTPAADWAVTVLRRPA</sequence>
<keyword evidence="2 5" id="KW-0808">Transferase</keyword>
<feature type="domain" description="Methyltransferase" evidence="4">
    <location>
        <begin position="40"/>
        <end position="137"/>
    </location>
</feature>
<keyword evidence="1 5" id="KW-0489">Methyltransferase</keyword>